<evidence type="ECO:0000256" key="11">
    <source>
        <dbReference type="ARBA" id="ARBA00022884"/>
    </source>
</evidence>
<dbReference type="CDD" id="cd02796">
    <property type="entry name" value="tRNA_bind_bactPheRS"/>
    <property type="match status" value="1"/>
</dbReference>
<dbReference type="EMBL" id="LWQS01000038">
    <property type="protein sequence ID" value="OAN47176.1"/>
    <property type="molecule type" value="Genomic_DNA"/>
</dbReference>
<dbReference type="GO" id="GO:0000049">
    <property type="term" value="F:tRNA binding"/>
    <property type="evidence" value="ECO:0007669"/>
    <property type="project" value="UniProtKB-UniRule"/>
</dbReference>
<dbReference type="InterPro" id="IPR036690">
    <property type="entry name" value="Fdx_antiC-bd_sf"/>
</dbReference>
<evidence type="ECO:0000313" key="22">
    <source>
        <dbReference type="Proteomes" id="UP000078287"/>
    </source>
</evidence>
<feature type="domain" description="B5" evidence="20">
    <location>
        <begin position="431"/>
        <end position="519"/>
    </location>
</feature>
<dbReference type="InterPro" id="IPR012340">
    <property type="entry name" value="NA-bd_OB-fold"/>
</dbReference>
<dbReference type="InterPro" id="IPR033714">
    <property type="entry name" value="tRNA_bind_bactPheRS"/>
</dbReference>
<dbReference type="Pfam" id="PF03483">
    <property type="entry name" value="B3_4"/>
    <property type="match status" value="1"/>
</dbReference>
<sequence length="860" mass="94874">MRVPLSWLREFVAVDLPVEELARRLTFGGMEVAQIHRIGVEGAPLPWDPELIVVANVLEVRSHPNADRLVLAEVDYGAAQPHTVVTGAPNLFPYRDQGRLTHPLKAVFAREGAQLYDGHAEGWVITKLKGRPVRGVMSDAMLCSEKELGLSEDHEGILILPDDAPVGMPLRDYLGEIVLEIDLTPNFARCLSIVGVAREVAALTGAPLTLPDPQVVATGPSISGRANVTVHEPDLCPRFMVGLAEGVQIGPSPFWMQRRLINAGMRPINNIVDISNYVMIEWGQPTHAFDADRVADRHLIVRLAQPGERLKTLDDRDRDLTPGPDSGLTHPPLMVCDATGPLAVAGVMGGASSEVSATTTNVLLEAAIWEPVQIRRTARGLKLPSEASRRFERGVDYELPPIALRRCLELMRLYAGATIAADFIDVYSRPWQPVTIDLTPSEVRRLLGVHLDAHTIAGILSRLGFECTISGSATVGDFAMLAAEPVIHVKVPSFRQDVTMAADLCEEIARVYGYDQIPSTRLADELPPPVTLKAIELEEQVRDLMAGAGLTELITYSLIDMALVAQVQPSEAVAERYLKLSNPSTPEHVYLRRSLLPSIAAALAMNLRERERSLVFEIGRVYLPQAEPGKDDRWLPDEPRRLAIAMAGPRQPESWLSTDREWLDFYDLKGIVELLGERLGLAEQLSFVPLTDDERFHPGRSAALMLVRKRDSRGRPVDQQLVGVLGEVHPQVRARLEVAAPRVLLAEIDLETLFGHAGQAVYRPISRFPASVQDLSIVADETISEAQIRAVIQRSAGEYLERLTLFDRYSGPQVGEGKRSLTYHLVFRAPDRTLLDETLAKIRKKIIGNLERELGATIRS</sequence>
<evidence type="ECO:0000313" key="21">
    <source>
        <dbReference type="EMBL" id="OAN47176.1"/>
    </source>
</evidence>
<feature type="domain" description="TRNA-binding" evidence="18">
    <location>
        <begin position="46"/>
        <end position="171"/>
    </location>
</feature>
<dbReference type="SUPFAM" id="SSF50249">
    <property type="entry name" value="Nucleic acid-binding proteins"/>
    <property type="match status" value="1"/>
</dbReference>
<dbReference type="Proteomes" id="UP000078287">
    <property type="component" value="Unassembled WGS sequence"/>
</dbReference>
<dbReference type="Pfam" id="PF17759">
    <property type="entry name" value="tRNA_synthFbeta"/>
    <property type="match status" value="1"/>
</dbReference>
<comment type="similarity">
    <text evidence="2 15">Belongs to the phenylalanyl-tRNA synthetase beta subunit family. Type 1 subfamily.</text>
</comment>
<dbReference type="GO" id="GO:0000287">
    <property type="term" value="F:magnesium ion binding"/>
    <property type="evidence" value="ECO:0007669"/>
    <property type="project" value="UniProtKB-UniRule"/>
</dbReference>
<feature type="binding site" evidence="15">
    <location>
        <position position="507"/>
    </location>
    <ligand>
        <name>Mg(2+)</name>
        <dbReference type="ChEBI" id="CHEBI:18420"/>
        <note>shared with alpha subunit</note>
    </ligand>
</feature>
<dbReference type="InterPro" id="IPR009061">
    <property type="entry name" value="DNA-bd_dom_put_sf"/>
</dbReference>
<evidence type="ECO:0000256" key="13">
    <source>
        <dbReference type="ARBA" id="ARBA00023146"/>
    </source>
</evidence>
<dbReference type="STRING" id="1707952.A6A03_00060"/>
<dbReference type="Pfam" id="PF03484">
    <property type="entry name" value="B5"/>
    <property type="match status" value="1"/>
</dbReference>
<feature type="binding site" evidence="15">
    <location>
        <position position="503"/>
    </location>
    <ligand>
        <name>Mg(2+)</name>
        <dbReference type="ChEBI" id="CHEBI:18420"/>
        <note>shared with alpha subunit</note>
    </ligand>
</feature>
<dbReference type="PROSITE" id="PS50886">
    <property type="entry name" value="TRBD"/>
    <property type="match status" value="1"/>
</dbReference>
<dbReference type="HAMAP" id="MF_00283">
    <property type="entry name" value="Phe_tRNA_synth_beta1"/>
    <property type="match status" value="1"/>
</dbReference>
<dbReference type="InterPro" id="IPR002547">
    <property type="entry name" value="tRNA-bd_dom"/>
</dbReference>
<dbReference type="Gene3D" id="3.30.930.10">
    <property type="entry name" value="Bira Bifunctional Protein, Domain 2"/>
    <property type="match status" value="1"/>
</dbReference>
<keyword evidence="10 15" id="KW-0460">Magnesium</keyword>
<feature type="domain" description="FDX-ACB" evidence="19">
    <location>
        <begin position="766"/>
        <end position="859"/>
    </location>
</feature>
<evidence type="ECO:0000256" key="2">
    <source>
        <dbReference type="ARBA" id="ARBA00008653"/>
    </source>
</evidence>
<dbReference type="EC" id="6.1.1.20" evidence="15"/>
<dbReference type="SMART" id="SM00874">
    <property type="entry name" value="B5"/>
    <property type="match status" value="1"/>
</dbReference>
<gene>
    <name evidence="15" type="primary">pheT</name>
    <name evidence="21" type="ORF">A6A03_00060</name>
</gene>
<dbReference type="PANTHER" id="PTHR10947:SF0">
    <property type="entry name" value="PHENYLALANINE--TRNA LIGASE BETA SUBUNIT"/>
    <property type="match status" value="1"/>
</dbReference>
<dbReference type="InterPro" id="IPR045060">
    <property type="entry name" value="Phe-tRNA-ligase_IIc_bsu"/>
</dbReference>
<dbReference type="SMART" id="SM00873">
    <property type="entry name" value="B3_4"/>
    <property type="match status" value="1"/>
</dbReference>
<keyword evidence="12 15" id="KW-0648">Protein biosynthesis</keyword>
<evidence type="ECO:0000256" key="17">
    <source>
        <dbReference type="SAM" id="MobiDB-lite"/>
    </source>
</evidence>
<feature type="binding site" evidence="15">
    <location>
        <position position="497"/>
    </location>
    <ligand>
        <name>Mg(2+)</name>
        <dbReference type="ChEBI" id="CHEBI:18420"/>
        <note>shared with alpha subunit</note>
    </ligand>
</feature>
<dbReference type="FunFam" id="3.50.40.10:FF:000001">
    <property type="entry name" value="Phenylalanine--tRNA ligase beta subunit"/>
    <property type="match status" value="1"/>
</dbReference>
<dbReference type="Gene3D" id="3.30.70.380">
    <property type="entry name" value="Ferrodoxin-fold anticodon-binding domain"/>
    <property type="match status" value="1"/>
</dbReference>
<evidence type="ECO:0000256" key="10">
    <source>
        <dbReference type="ARBA" id="ARBA00022842"/>
    </source>
</evidence>
<dbReference type="SMART" id="SM00896">
    <property type="entry name" value="FDX-ACB"/>
    <property type="match status" value="1"/>
</dbReference>
<dbReference type="PROSITE" id="PS51447">
    <property type="entry name" value="FDX_ACB"/>
    <property type="match status" value="1"/>
</dbReference>
<accession>A0A178MF64</accession>
<reference evidence="21 22" key="1">
    <citation type="submission" date="2016-04" db="EMBL/GenBank/DDBJ databases">
        <title>Chloroflexus islandicus sp. nov., a thermophilic filamentous anoxygenic phototrophic bacterium from geyser Strokkur (Iceland).</title>
        <authorList>
            <person name="Gaisin V.A."/>
            <person name="Kalashnikov A.M."/>
            <person name="Sukhacheva M.V."/>
            <person name="Grouzdev D.S."/>
            <person name="Ivanov T.M."/>
            <person name="Kuznetsov B."/>
            <person name="Gorlenko V.M."/>
        </authorList>
    </citation>
    <scope>NUCLEOTIDE SEQUENCE [LARGE SCALE GENOMIC DNA]</scope>
    <source>
        <strain evidence="22">isl-2</strain>
    </source>
</reference>
<organism evidence="21 22">
    <name type="scientific">Chloroflexus islandicus</name>
    <dbReference type="NCBI Taxonomy" id="1707952"/>
    <lineage>
        <taxon>Bacteria</taxon>
        <taxon>Bacillati</taxon>
        <taxon>Chloroflexota</taxon>
        <taxon>Chloroflexia</taxon>
        <taxon>Chloroflexales</taxon>
        <taxon>Chloroflexineae</taxon>
        <taxon>Chloroflexaceae</taxon>
        <taxon>Chloroflexus</taxon>
    </lineage>
</organism>
<evidence type="ECO:0000256" key="5">
    <source>
        <dbReference type="ARBA" id="ARBA00022555"/>
    </source>
</evidence>
<evidence type="ECO:0000256" key="15">
    <source>
        <dbReference type="HAMAP-Rule" id="MF_00283"/>
    </source>
</evidence>
<evidence type="ECO:0000259" key="18">
    <source>
        <dbReference type="PROSITE" id="PS50886"/>
    </source>
</evidence>
<dbReference type="SUPFAM" id="SSF56037">
    <property type="entry name" value="PheT/TilS domain"/>
    <property type="match status" value="1"/>
</dbReference>
<feature type="region of interest" description="Disordered" evidence="17">
    <location>
        <begin position="312"/>
        <end position="332"/>
    </location>
</feature>
<dbReference type="SUPFAM" id="SSF54991">
    <property type="entry name" value="Anticodon-binding domain of PheRS"/>
    <property type="match status" value="1"/>
</dbReference>
<dbReference type="Pfam" id="PF03147">
    <property type="entry name" value="FDX-ACB"/>
    <property type="match status" value="1"/>
</dbReference>
<evidence type="ECO:0000256" key="14">
    <source>
        <dbReference type="ARBA" id="ARBA00049255"/>
    </source>
</evidence>
<dbReference type="InterPro" id="IPR045864">
    <property type="entry name" value="aa-tRNA-synth_II/BPL/LPL"/>
</dbReference>
<dbReference type="FunFam" id="3.30.70.380:FF:000001">
    <property type="entry name" value="Phenylalanine--tRNA ligase beta subunit"/>
    <property type="match status" value="1"/>
</dbReference>
<dbReference type="GO" id="GO:0006432">
    <property type="term" value="P:phenylalanyl-tRNA aminoacylation"/>
    <property type="evidence" value="ECO:0007669"/>
    <property type="project" value="UniProtKB-UniRule"/>
</dbReference>
<keyword evidence="11 16" id="KW-0694">RNA-binding</keyword>
<dbReference type="PANTHER" id="PTHR10947">
    <property type="entry name" value="PHENYLALANYL-TRNA SYNTHETASE BETA CHAIN AND LEUCINE-RICH REPEAT-CONTAINING PROTEIN 47"/>
    <property type="match status" value="1"/>
</dbReference>
<dbReference type="InterPro" id="IPR005146">
    <property type="entry name" value="B3/B4_tRNA-bd"/>
</dbReference>
<evidence type="ECO:0000256" key="7">
    <source>
        <dbReference type="ARBA" id="ARBA00022723"/>
    </source>
</evidence>
<evidence type="ECO:0000256" key="16">
    <source>
        <dbReference type="PROSITE-ProRule" id="PRU00209"/>
    </source>
</evidence>
<evidence type="ECO:0000259" key="20">
    <source>
        <dbReference type="PROSITE" id="PS51483"/>
    </source>
</evidence>
<dbReference type="SUPFAM" id="SSF46955">
    <property type="entry name" value="Putative DNA-binding domain"/>
    <property type="match status" value="1"/>
</dbReference>
<evidence type="ECO:0000256" key="9">
    <source>
        <dbReference type="ARBA" id="ARBA00022840"/>
    </source>
</evidence>
<comment type="subunit">
    <text evidence="3 15">Tetramer of two alpha and two beta subunits.</text>
</comment>
<keyword evidence="9 15" id="KW-0067">ATP-binding</keyword>
<dbReference type="SUPFAM" id="SSF55681">
    <property type="entry name" value="Class II aaRS and biotin synthetases"/>
    <property type="match status" value="1"/>
</dbReference>
<evidence type="ECO:0000256" key="6">
    <source>
        <dbReference type="ARBA" id="ARBA00022598"/>
    </source>
</evidence>
<evidence type="ECO:0000256" key="3">
    <source>
        <dbReference type="ARBA" id="ARBA00011209"/>
    </source>
</evidence>
<keyword evidence="8 15" id="KW-0547">Nucleotide-binding</keyword>
<keyword evidence="13 15" id="KW-0030">Aminoacyl-tRNA synthetase</keyword>
<evidence type="ECO:0000259" key="19">
    <source>
        <dbReference type="PROSITE" id="PS51447"/>
    </source>
</evidence>
<dbReference type="Gene3D" id="2.40.50.140">
    <property type="entry name" value="Nucleic acid-binding proteins"/>
    <property type="match status" value="1"/>
</dbReference>
<keyword evidence="5 16" id="KW-0820">tRNA-binding</keyword>
<protein>
    <recommendedName>
        <fullName evidence="15">Phenylalanine--tRNA ligase beta subunit</fullName>
        <ecNumber evidence="15">6.1.1.20</ecNumber>
    </recommendedName>
    <alternativeName>
        <fullName evidence="15">Phenylalanyl-tRNA synthetase beta subunit</fullName>
        <shortName evidence="15">PheRS</shortName>
    </alternativeName>
</protein>
<evidence type="ECO:0000256" key="1">
    <source>
        <dbReference type="ARBA" id="ARBA00004496"/>
    </source>
</evidence>
<comment type="caution">
    <text evidence="21">The sequence shown here is derived from an EMBL/GenBank/DDBJ whole genome shotgun (WGS) entry which is preliminary data.</text>
</comment>
<dbReference type="OrthoDB" id="9805455at2"/>
<dbReference type="Gene3D" id="3.50.40.10">
    <property type="entry name" value="Phenylalanyl-trna Synthetase, Chain B, domain 3"/>
    <property type="match status" value="1"/>
</dbReference>
<keyword evidence="7 15" id="KW-0479">Metal-binding</keyword>
<comment type="subcellular location">
    <subcellularLocation>
        <location evidence="1 15">Cytoplasm</location>
    </subcellularLocation>
</comment>
<evidence type="ECO:0000256" key="8">
    <source>
        <dbReference type="ARBA" id="ARBA00022741"/>
    </source>
</evidence>
<comment type="cofactor">
    <cofactor evidence="15">
        <name>Mg(2+)</name>
        <dbReference type="ChEBI" id="CHEBI:18420"/>
    </cofactor>
    <text evidence="15">Binds 2 magnesium ions per tetramer.</text>
</comment>
<dbReference type="InterPro" id="IPR020825">
    <property type="entry name" value="Phe-tRNA_synthase-like_B3/B4"/>
</dbReference>
<dbReference type="RefSeq" id="WP_066783921.1">
    <property type="nucleotide sequence ID" value="NZ_LWQS01000038.1"/>
</dbReference>
<dbReference type="PROSITE" id="PS51483">
    <property type="entry name" value="B5"/>
    <property type="match status" value="1"/>
</dbReference>
<name>A0A178MF64_9CHLR</name>
<dbReference type="NCBIfam" id="TIGR00472">
    <property type="entry name" value="pheT_bact"/>
    <property type="match status" value="1"/>
</dbReference>
<dbReference type="GO" id="GO:0004826">
    <property type="term" value="F:phenylalanine-tRNA ligase activity"/>
    <property type="evidence" value="ECO:0007669"/>
    <property type="project" value="UniProtKB-UniRule"/>
</dbReference>
<dbReference type="InterPro" id="IPR004532">
    <property type="entry name" value="Phe-tRNA-ligase_IIc_bsu_bact"/>
</dbReference>
<dbReference type="Pfam" id="PF01588">
    <property type="entry name" value="tRNA_bind"/>
    <property type="match status" value="1"/>
</dbReference>
<feature type="binding site" evidence="15">
    <location>
        <position position="506"/>
    </location>
    <ligand>
        <name>Mg(2+)</name>
        <dbReference type="ChEBI" id="CHEBI:18420"/>
        <note>shared with alpha subunit</note>
    </ligand>
</feature>
<dbReference type="InterPro" id="IPR005121">
    <property type="entry name" value="Fdx_antiC-bd"/>
</dbReference>
<evidence type="ECO:0000256" key="12">
    <source>
        <dbReference type="ARBA" id="ARBA00022917"/>
    </source>
</evidence>
<evidence type="ECO:0000256" key="4">
    <source>
        <dbReference type="ARBA" id="ARBA00022490"/>
    </source>
</evidence>
<keyword evidence="6 15" id="KW-0436">Ligase</keyword>
<dbReference type="Gene3D" id="3.30.56.10">
    <property type="match status" value="2"/>
</dbReference>
<dbReference type="InterPro" id="IPR005147">
    <property type="entry name" value="tRNA_synthase_B5-dom"/>
</dbReference>
<dbReference type="AlphaFoldDB" id="A0A178MF64"/>
<dbReference type="GO" id="GO:0009328">
    <property type="term" value="C:phenylalanine-tRNA ligase complex"/>
    <property type="evidence" value="ECO:0007669"/>
    <property type="project" value="TreeGrafter"/>
</dbReference>
<keyword evidence="4 15" id="KW-0963">Cytoplasm</keyword>
<dbReference type="CDD" id="cd00769">
    <property type="entry name" value="PheRS_beta_core"/>
    <property type="match status" value="1"/>
</dbReference>
<dbReference type="GO" id="GO:0005524">
    <property type="term" value="F:ATP binding"/>
    <property type="evidence" value="ECO:0007669"/>
    <property type="project" value="UniProtKB-UniRule"/>
</dbReference>
<keyword evidence="22" id="KW-1185">Reference proteome</keyword>
<comment type="catalytic activity">
    <reaction evidence="14 15">
        <text>tRNA(Phe) + L-phenylalanine + ATP = L-phenylalanyl-tRNA(Phe) + AMP + diphosphate + H(+)</text>
        <dbReference type="Rhea" id="RHEA:19413"/>
        <dbReference type="Rhea" id="RHEA-COMP:9668"/>
        <dbReference type="Rhea" id="RHEA-COMP:9699"/>
        <dbReference type="ChEBI" id="CHEBI:15378"/>
        <dbReference type="ChEBI" id="CHEBI:30616"/>
        <dbReference type="ChEBI" id="CHEBI:33019"/>
        <dbReference type="ChEBI" id="CHEBI:58095"/>
        <dbReference type="ChEBI" id="CHEBI:78442"/>
        <dbReference type="ChEBI" id="CHEBI:78531"/>
        <dbReference type="ChEBI" id="CHEBI:456215"/>
        <dbReference type="EC" id="6.1.1.20"/>
    </reaction>
</comment>
<proteinExistence type="inferred from homology"/>
<dbReference type="InterPro" id="IPR041616">
    <property type="entry name" value="PheRS_beta_core"/>
</dbReference>